<organism evidence="1 2">
    <name type="scientific">Cupriavidus basilensis</name>
    <dbReference type="NCBI Taxonomy" id="68895"/>
    <lineage>
        <taxon>Bacteria</taxon>
        <taxon>Pseudomonadati</taxon>
        <taxon>Pseudomonadota</taxon>
        <taxon>Betaproteobacteria</taxon>
        <taxon>Burkholderiales</taxon>
        <taxon>Burkholderiaceae</taxon>
        <taxon>Cupriavidus</taxon>
    </lineage>
</organism>
<proteinExistence type="predicted"/>
<gene>
    <name evidence="1" type="ORF">P3W85_20675</name>
</gene>
<comment type="caution">
    <text evidence="1">The sequence shown here is derived from an EMBL/GenBank/DDBJ whole genome shotgun (WGS) entry which is preliminary data.</text>
</comment>
<protein>
    <recommendedName>
        <fullName evidence="3">DsrE family protein</fullName>
    </recommendedName>
</protein>
<name>A0ABT6ARU9_9BURK</name>
<evidence type="ECO:0000313" key="1">
    <source>
        <dbReference type="EMBL" id="MDF3835351.1"/>
    </source>
</evidence>
<dbReference type="Proteomes" id="UP001216674">
    <property type="component" value="Unassembled WGS sequence"/>
</dbReference>
<dbReference type="EMBL" id="JARJLM010000351">
    <property type="protein sequence ID" value="MDF3835351.1"/>
    <property type="molecule type" value="Genomic_DNA"/>
</dbReference>
<reference evidence="1 2" key="1">
    <citation type="submission" date="2023-03" db="EMBL/GenBank/DDBJ databases">
        <title>Draft assemblies of triclosan tolerant bacteria isolated from returned activated sludge.</title>
        <authorList>
            <person name="Van Hamelsveld S."/>
        </authorList>
    </citation>
    <scope>NUCLEOTIDE SEQUENCE [LARGE SCALE GENOMIC DNA]</scope>
    <source>
        <strain evidence="1 2">GW210010_S58</strain>
    </source>
</reference>
<dbReference type="SUPFAM" id="SSF75169">
    <property type="entry name" value="DsrEFH-like"/>
    <property type="match status" value="1"/>
</dbReference>
<dbReference type="InterPro" id="IPR027396">
    <property type="entry name" value="DsrEFH-like"/>
</dbReference>
<accession>A0ABT6ARU9</accession>
<keyword evidence="2" id="KW-1185">Reference proteome</keyword>
<sequence>MNTVSNARPGTGESPLMLLVESRSPWESGDVGDFLDMARCLLASGNAVHLHLIQNGVLWLRRDANALQMLRSDSAGRVRISCDEFSLAQRGIPLDLAQQHGDVWATDALVAEMAGRGVKTIWHS</sequence>
<evidence type="ECO:0008006" key="3">
    <source>
        <dbReference type="Google" id="ProtNLM"/>
    </source>
</evidence>
<dbReference type="RefSeq" id="WP_017230171.1">
    <property type="nucleotide sequence ID" value="NZ_JARJLM010000351.1"/>
</dbReference>
<evidence type="ECO:0000313" key="2">
    <source>
        <dbReference type="Proteomes" id="UP001216674"/>
    </source>
</evidence>